<accession>A0A8I3AEZ6</accession>
<gene>
    <name evidence="2" type="ORF">JVT61DRAFT_5305</name>
</gene>
<name>A0A8I3AEZ6_9AGAM</name>
<dbReference type="Proteomes" id="UP000683000">
    <property type="component" value="Unassembled WGS sequence"/>
</dbReference>
<organism evidence="2 3">
    <name type="scientific">Boletus reticuloceps</name>
    <dbReference type="NCBI Taxonomy" id="495285"/>
    <lineage>
        <taxon>Eukaryota</taxon>
        <taxon>Fungi</taxon>
        <taxon>Dikarya</taxon>
        <taxon>Basidiomycota</taxon>
        <taxon>Agaricomycotina</taxon>
        <taxon>Agaricomycetes</taxon>
        <taxon>Agaricomycetidae</taxon>
        <taxon>Boletales</taxon>
        <taxon>Boletineae</taxon>
        <taxon>Boletaceae</taxon>
        <taxon>Boletoideae</taxon>
        <taxon>Boletus</taxon>
    </lineage>
</organism>
<reference evidence="2" key="1">
    <citation type="submission" date="2021-03" db="EMBL/GenBank/DDBJ databases">
        <title>Evolutionary innovations through gain and loss of genes in the ectomycorrhizal Boletales.</title>
        <authorList>
            <person name="Wu G."/>
            <person name="Miyauchi S."/>
            <person name="Morin E."/>
            <person name="Yang Z.-L."/>
            <person name="Xu J."/>
            <person name="Martin F.M."/>
        </authorList>
    </citation>
    <scope>NUCLEOTIDE SEQUENCE</scope>
    <source>
        <strain evidence="2">BR01</strain>
    </source>
</reference>
<proteinExistence type="predicted"/>
<feature type="compositionally biased region" description="Low complexity" evidence="1">
    <location>
        <begin position="216"/>
        <end position="229"/>
    </location>
</feature>
<protein>
    <submittedName>
        <fullName evidence="2">Uncharacterized protein</fullName>
    </submittedName>
</protein>
<feature type="region of interest" description="Disordered" evidence="1">
    <location>
        <begin position="209"/>
        <end position="238"/>
    </location>
</feature>
<evidence type="ECO:0000313" key="3">
    <source>
        <dbReference type="Proteomes" id="UP000683000"/>
    </source>
</evidence>
<dbReference type="OrthoDB" id="3269398at2759"/>
<keyword evidence="3" id="KW-1185">Reference proteome</keyword>
<feature type="region of interest" description="Disordered" evidence="1">
    <location>
        <begin position="513"/>
        <end position="587"/>
    </location>
</feature>
<evidence type="ECO:0000313" key="2">
    <source>
        <dbReference type="EMBL" id="KAG6380913.1"/>
    </source>
</evidence>
<comment type="caution">
    <text evidence="2">The sequence shown here is derived from an EMBL/GenBank/DDBJ whole genome shotgun (WGS) entry which is preliminary data.</text>
</comment>
<sequence length="618" mass="67672">MVFSSAHTRLTRTSSDLRMLSAILLPPSPVLNADDLLISSTSGEIPILLEATTHGCDSPLPTFGEPLGLRDVDKDKLDITVENVARDLTRSDESLLENRMCGESDSDDVCITPEFPNERRAVSAKLKNAIHPVYEDIAGIEAERSSILGDCSTPIVKQGKLQGLRDPQAACPCTMEFSTTNVVPREDLDGDQLLTIATFHTYSMLPTPTFAPPSPSSSADVISPSSSPVGRQRHRRPLERARAVRFPGRPRSPRLQVNEVEPNLVRNAPPSPTKQASFPRWQLTDAASPVSTHSCTTDTRLSDAVLPFMKHVALPEELSWIKHMIIELWIDQEGFRAVRSCMQLMGYSPRTRSLHPYEPAEDVRSGITAGLAEFMPTKRETFTFHYATLDSPPTLRMVSVAGDESRDYISRQATLSVKANGVYTVLGTEGFVAPILNDDAHGSKLRWKFDYLVSDRKVDGTGKTLPGEKTLTPLTFSCSPYLFHPLQGKKAGLMHIMKKNLVPKLGSQKLEPPTYALSHSVPPHASRHLSTGRDPATHARSRSDASSPKSGYYPLTRSPLDTGCRGGTMLGTNHAPRARRRRASSAGENSFICLKNKPEHGGIVTLKAGMLVPGTSLF</sequence>
<dbReference type="AlphaFoldDB" id="A0A8I3AEZ6"/>
<dbReference type="EMBL" id="JAGFBS010000002">
    <property type="protein sequence ID" value="KAG6380913.1"/>
    <property type="molecule type" value="Genomic_DNA"/>
</dbReference>
<evidence type="ECO:0000256" key="1">
    <source>
        <dbReference type="SAM" id="MobiDB-lite"/>
    </source>
</evidence>